<dbReference type="PANTHER" id="PTHR30461:SF23">
    <property type="entry name" value="DNA RECOMBINASE-RELATED"/>
    <property type="match status" value="1"/>
</dbReference>
<protein>
    <recommendedName>
        <fullName evidence="6">Recombinase domain-containing protein</fullName>
    </recommendedName>
</protein>
<dbReference type="Pfam" id="PF13408">
    <property type="entry name" value="Zn_ribbon_recom"/>
    <property type="match status" value="1"/>
</dbReference>
<dbReference type="Pfam" id="PF00239">
    <property type="entry name" value="Resolvase"/>
    <property type="match status" value="1"/>
</dbReference>
<dbReference type="PROSITE" id="PS51736">
    <property type="entry name" value="RECOMBINASES_3"/>
    <property type="match status" value="1"/>
</dbReference>
<gene>
    <name evidence="4" type="ORF">PAECIP111894_02984</name>
</gene>
<comment type="caution">
    <text evidence="4">The sequence shown here is derived from an EMBL/GenBank/DDBJ whole genome shotgun (WGS) entry which is preliminary data.</text>
</comment>
<dbReference type="PROSITE" id="PS51737">
    <property type="entry name" value="RECOMBINASE_DNA_BIND"/>
    <property type="match status" value="1"/>
</dbReference>
<dbReference type="EMBL" id="CAKMAB010000014">
    <property type="protein sequence ID" value="CAH1056829.1"/>
    <property type="molecule type" value="Genomic_DNA"/>
</dbReference>
<keyword evidence="5" id="KW-1185">Reference proteome</keyword>
<dbReference type="InterPro" id="IPR036162">
    <property type="entry name" value="Resolvase-like_N_sf"/>
</dbReference>
<dbReference type="InterPro" id="IPR011109">
    <property type="entry name" value="DNA_bind_recombinase_dom"/>
</dbReference>
<dbReference type="InterPro" id="IPR006119">
    <property type="entry name" value="Resolv_N"/>
</dbReference>
<name>A0ABM9BDI5_9BACL</name>
<evidence type="ECO:0000259" key="2">
    <source>
        <dbReference type="PROSITE" id="PS51736"/>
    </source>
</evidence>
<feature type="domain" description="Resolvase/invertase-type recombinase catalytic" evidence="2">
    <location>
        <begin position="112"/>
        <end position="258"/>
    </location>
</feature>
<dbReference type="Gene3D" id="3.90.1750.20">
    <property type="entry name" value="Putative Large Serine Recombinase, Chain B, Domain 2"/>
    <property type="match status" value="1"/>
</dbReference>
<evidence type="ECO:0000313" key="5">
    <source>
        <dbReference type="Proteomes" id="UP000838749"/>
    </source>
</evidence>
<evidence type="ECO:0000256" key="1">
    <source>
        <dbReference type="SAM" id="Coils"/>
    </source>
</evidence>
<feature type="domain" description="Recombinase" evidence="3">
    <location>
        <begin position="268"/>
        <end position="395"/>
    </location>
</feature>
<reference evidence="4" key="1">
    <citation type="submission" date="2021-12" db="EMBL/GenBank/DDBJ databases">
        <authorList>
            <person name="Criscuolo A."/>
        </authorList>
    </citation>
    <scope>NUCLEOTIDE SEQUENCE</scope>
    <source>
        <strain evidence="4">CIP111894</strain>
    </source>
</reference>
<dbReference type="SUPFAM" id="SSF53041">
    <property type="entry name" value="Resolvase-like"/>
    <property type="match status" value="1"/>
</dbReference>
<dbReference type="InterPro" id="IPR025827">
    <property type="entry name" value="Zn_ribbon_recom_dom"/>
</dbReference>
<dbReference type="InterPro" id="IPR050639">
    <property type="entry name" value="SSR_resolvase"/>
</dbReference>
<evidence type="ECO:0008006" key="6">
    <source>
        <dbReference type="Google" id="ProtNLM"/>
    </source>
</evidence>
<evidence type="ECO:0000259" key="3">
    <source>
        <dbReference type="PROSITE" id="PS51737"/>
    </source>
</evidence>
<proteinExistence type="predicted"/>
<dbReference type="InterPro" id="IPR038109">
    <property type="entry name" value="DNA_bind_recomb_sf"/>
</dbReference>
<accession>A0ABM9BDI5</accession>
<evidence type="ECO:0000313" key="4">
    <source>
        <dbReference type="EMBL" id="CAH1056829.1"/>
    </source>
</evidence>
<dbReference type="PANTHER" id="PTHR30461">
    <property type="entry name" value="DNA-INVERTASE FROM LAMBDOID PROPHAGE"/>
    <property type="match status" value="1"/>
</dbReference>
<keyword evidence="1" id="KW-0175">Coiled coil</keyword>
<feature type="coiled-coil region" evidence="1">
    <location>
        <begin position="491"/>
        <end position="553"/>
    </location>
</feature>
<dbReference type="Proteomes" id="UP000838749">
    <property type="component" value="Unassembled WGS sequence"/>
</dbReference>
<sequence>MLRLVFILLIFLTVLRRMMHFGERYVYVGLGLDSLAQYLGHMLMKLPQRFARWLINFFDYIFTFLHELRLQNLTVVIFDDVSSKMLNILLGWRQKFNKFGVEAIMESKTIKHVAVYLRKSRDDGEFEDVLSKHRDTLLTLVENRNWTYRLYEEVASGEKIESRKEMQKLLRHVEDQLYDGVVVMDIDRLGRGENKDWALIKDTFLNSETVIITPNKIYDLEIDNDDVSFDFMSIFARIEYKTIKRRMKQGKEAGAKKGMWTNGKPPFPYYYDKNTRSVLVDETKRPIYRAIVEKYLNGTNLGHIAIWLTDNKIPTPYNIKPDGKNKGWSNITVQRLLASEIHMGYITYGKTRSKRGQVELVPEEKRIKVMGTHEKLKTPEEHEVIKERLLKNRMLNPNSRRNIFPLSGLLYCEKCGSRMRFRVGENKKQGQHWSALCYHEYEDGSKCEQRGKVMDADFFNALYDRIIHVDPIILREIELHGSRYNDTQVIIEVKEQELKKQKRALDKLYESYEEDMITKQVFLERKAVRSRQIQKLEEELKDLRKVVVDEGNYPTVEQIYERVGQFRELWSVAVTSEEKNRALKKLVERIVYDREGNRVELTVCYK</sequence>
<dbReference type="Gene3D" id="3.40.50.1390">
    <property type="entry name" value="Resolvase, N-terminal catalytic domain"/>
    <property type="match status" value="1"/>
</dbReference>
<dbReference type="Pfam" id="PF07508">
    <property type="entry name" value="Recombinase"/>
    <property type="match status" value="1"/>
</dbReference>
<organism evidence="4 5">
    <name type="scientific">Paenibacillus pseudetheri</name>
    <dbReference type="NCBI Taxonomy" id="2897682"/>
    <lineage>
        <taxon>Bacteria</taxon>
        <taxon>Bacillati</taxon>
        <taxon>Bacillota</taxon>
        <taxon>Bacilli</taxon>
        <taxon>Bacillales</taxon>
        <taxon>Paenibacillaceae</taxon>
        <taxon>Paenibacillus</taxon>
    </lineage>
</organism>
<dbReference type="CDD" id="cd00338">
    <property type="entry name" value="Ser_Recombinase"/>
    <property type="match status" value="1"/>
</dbReference>
<dbReference type="SMART" id="SM00857">
    <property type="entry name" value="Resolvase"/>
    <property type="match status" value="1"/>
</dbReference>